<accession>A0A7J6MBV8</accession>
<protein>
    <submittedName>
        <fullName evidence="1">Uncharacterized protein</fullName>
    </submittedName>
</protein>
<proteinExistence type="predicted"/>
<dbReference type="Proteomes" id="UP000591131">
    <property type="component" value="Unassembled WGS sequence"/>
</dbReference>
<evidence type="ECO:0000313" key="1">
    <source>
        <dbReference type="EMBL" id="KAF4668511.1"/>
    </source>
</evidence>
<evidence type="ECO:0000313" key="2">
    <source>
        <dbReference type="Proteomes" id="UP000591131"/>
    </source>
</evidence>
<sequence>MCQKLCQIIDLGGDEDWLDTANLNDIMKYITGKLASSGAADTGRDSLGFNEASAGGPCGKCFNRCFNYNDNAQTNCDELIWSVVFETSMPVRWTYWLPPVPTRPAVGVVHNPVEDLIYVGEITLTCILRVILLDSVVLSFRNTTDGPEMQMSVTARKKNNKQHLLTHRLSWYRIEVDGDGMMNILPRNGDEEEEYESSRKHIYDMIIKPEHKHLKMPKLIEKHYEIPITYNCTTKELSIDFRLARDLPLAILTKSIIGIGGGDLGEKKKDSLLRQVLERNHHPTH</sequence>
<reference evidence="1 2" key="1">
    <citation type="submission" date="2020-04" db="EMBL/GenBank/DDBJ databases">
        <title>Perkinsus chesapeaki whole genome sequence.</title>
        <authorList>
            <person name="Bogema D.R."/>
        </authorList>
    </citation>
    <scope>NUCLEOTIDE SEQUENCE [LARGE SCALE GENOMIC DNA]</scope>
    <source>
        <strain evidence="1">ATCC PRA-425</strain>
    </source>
</reference>
<dbReference type="EMBL" id="JAAPAO010000189">
    <property type="protein sequence ID" value="KAF4668511.1"/>
    <property type="molecule type" value="Genomic_DNA"/>
</dbReference>
<dbReference type="AlphaFoldDB" id="A0A7J6MBV8"/>
<gene>
    <name evidence="1" type="ORF">FOL47_002972</name>
</gene>
<organism evidence="1 2">
    <name type="scientific">Perkinsus chesapeaki</name>
    <name type="common">Clam parasite</name>
    <name type="synonym">Perkinsus andrewsi</name>
    <dbReference type="NCBI Taxonomy" id="330153"/>
    <lineage>
        <taxon>Eukaryota</taxon>
        <taxon>Sar</taxon>
        <taxon>Alveolata</taxon>
        <taxon>Perkinsozoa</taxon>
        <taxon>Perkinsea</taxon>
        <taxon>Perkinsida</taxon>
        <taxon>Perkinsidae</taxon>
        <taxon>Perkinsus</taxon>
    </lineage>
</organism>
<comment type="caution">
    <text evidence="1">The sequence shown here is derived from an EMBL/GenBank/DDBJ whole genome shotgun (WGS) entry which is preliminary data.</text>
</comment>
<keyword evidence="2" id="KW-1185">Reference proteome</keyword>
<name>A0A7J6MBV8_PERCH</name>